<keyword evidence="1" id="KW-0812">Transmembrane</keyword>
<keyword evidence="1" id="KW-1133">Transmembrane helix</keyword>
<dbReference type="EMBL" id="JAUEIF010000005">
    <property type="protein sequence ID" value="MDN0025376.1"/>
    <property type="molecule type" value="Genomic_DNA"/>
</dbReference>
<evidence type="ECO:0000313" key="4">
    <source>
        <dbReference type="Proteomes" id="UP001167831"/>
    </source>
</evidence>
<reference evidence="3" key="1">
    <citation type="submission" date="2023-06" db="EMBL/GenBank/DDBJ databases">
        <authorList>
            <person name="Zeman M."/>
            <person name="Kubasova T."/>
            <person name="Jahodarova E."/>
            <person name="Nykrynova M."/>
            <person name="Rychlik I."/>
        </authorList>
    </citation>
    <scope>NUCLEOTIDE SEQUENCE</scope>
    <source>
        <strain evidence="3">ET15</strain>
        <strain evidence="2">ET37</strain>
    </source>
</reference>
<dbReference type="EMBL" id="JAUEIE010000007">
    <property type="protein sequence ID" value="MDN0022920.1"/>
    <property type="molecule type" value="Genomic_DNA"/>
</dbReference>
<dbReference type="Proteomes" id="UP001167831">
    <property type="component" value="Unassembled WGS sequence"/>
</dbReference>
<evidence type="ECO:0000256" key="1">
    <source>
        <dbReference type="SAM" id="Phobius"/>
    </source>
</evidence>
<protein>
    <submittedName>
        <fullName evidence="3">DUF1294 domain-containing protein</fullName>
    </submittedName>
</protein>
<comment type="caution">
    <text evidence="3">The sequence shown here is derived from an EMBL/GenBank/DDBJ whole genome shotgun (WGS) entry which is preliminary data.</text>
</comment>
<dbReference type="Pfam" id="PF06961">
    <property type="entry name" value="DUF1294"/>
    <property type="match status" value="1"/>
</dbReference>
<dbReference type="InterPro" id="IPR010718">
    <property type="entry name" value="DUF1294"/>
</dbReference>
<feature type="transmembrane region" description="Helical" evidence="1">
    <location>
        <begin position="71"/>
        <end position="91"/>
    </location>
</feature>
<accession>A0AAW7JWL8</accession>
<organism evidence="3 5">
    <name type="scientific">Leyella lascolaii</name>
    <dbReference type="NCBI Taxonomy" id="1776379"/>
    <lineage>
        <taxon>Bacteria</taxon>
        <taxon>Pseudomonadati</taxon>
        <taxon>Bacteroidota</taxon>
        <taxon>Bacteroidia</taxon>
        <taxon>Bacteroidales</taxon>
        <taxon>Prevotellaceae</taxon>
        <taxon>Leyella</taxon>
    </lineage>
</organism>
<keyword evidence="4" id="KW-1185">Reference proteome</keyword>
<evidence type="ECO:0000313" key="3">
    <source>
        <dbReference type="EMBL" id="MDN0025376.1"/>
    </source>
</evidence>
<dbReference type="RefSeq" id="WP_289825463.1">
    <property type="nucleotide sequence ID" value="NZ_JAUEIE010000007.1"/>
</dbReference>
<evidence type="ECO:0000313" key="5">
    <source>
        <dbReference type="Proteomes" id="UP001168478"/>
    </source>
</evidence>
<reference evidence="3" key="2">
    <citation type="submission" date="2023-08" db="EMBL/GenBank/DDBJ databases">
        <title>Identification and characterization of horizontal gene transfer across gut microbiota members of farm animals based on homology search.</title>
        <authorList>
            <person name="Schwarzerova J."/>
            <person name="Nykrynova M."/>
            <person name="Jureckova K."/>
            <person name="Cejkova D."/>
            <person name="Rychlik I."/>
        </authorList>
    </citation>
    <scope>NUCLEOTIDE SEQUENCE</scope>
    <source>
        <strain evidence="3">ET15</strain>
        <strain evidence="2">ET37</strain>
    </source>
</reference>
<gene>
    <name evidence="2" type="ORF">QVN81_07805</name>
    <name evidence="3" type="ORF">QVN84_07580</name>
</gene>
<proteinExistence type="predicted"/>
<dbReference type="AlphaFoldDB" id="A0AAW7JWL8"/>
<name>A0AAW7JWL8_9BACT</name>
<dbReference type="Proteomes" id="UP001168478">
    <property type="component" value="Unassembled WGS sequence"/>
</dbReference>
<keyword evidence="1" id="KW-0472">Membrane</keyword>
<feature type="transmembrane region" description="Helical" evidence="1">
    <location>
        <begin position="38"/>
        <end position="59"/>
    </location>
</feature>
<evidence type="ECO:0000313" key="2">
    <source>
        <dbReference type="EMBL" id="MDN0022920.1"/>
    </source>
</evidence>
<feature type="transmembrane region" description="Helical" evidence="1">
    <location>
        <begin position="6"/>
        <end position="26"/>
    </location>
</feature>
<sequence length="93" mass="10587">MNTHLLYILLTYLAAVNLAAFTAFGIDKWKAAHRRRRISEASLLMYAAVGGSVGAWAGMKVWRHKTLHRKFRYGVPAILAAHTVLAFYLFYFI</sequence>